<dbReference type="NCBIfam" id="TIGR02402">
    <property type="entry name" value="trehalose_TreZ"/>
    <property type="match status" value="1"/>
</dbReference>
<dbReference type="Gene3D" id="1.10.10.760">
    <property type="entry name" value="E-set domains of sugar-utilizing enzymes"/>
    <property type="match status" value="1"/>
</dbReference>
<dbReference type="PIRSF" id="PIRSF006337">
    <property type="entry name" value="Trehalose_TreZ"/>
    <property type="match status" value="1"/>
</dbReference>
<dbReference type="STRING" id="917.SAMN05216326_10786"/>
<dbReference type="Gene3D" id="2.60.40.10">
    <property type="entry name" value="Immunoglobulins"/>
    <property type="match status" value="1"/>
</dbReference>
<evidence type="ECO:0000256" key="16">
    <source>
        <dbReference type="PIRSR" id="PIRSR006337-2"/>
    </source>
</evidence>
<gene>
    <name evidence="19" type="ORF">SAMN05216325_1287</name>
</gene>
<keyword evidence="8" id="KW-0119">Carbohydrate metabolism</keyword>
<dbReference type="InterPro" id="IPR017853">
    <property type="entry name" value="GH"/>
</dbReference>
<feature type="active site" description="Nucleophile" evidence="15">
    <location>
        <position position="269"/>
    </location>
</feature>
<evidence type="ECO:0000256" key="11">
    <source>
        <dbReference type="ARBA" id="ARBA00033284"/>
    </source>
</evidence>
<dbReference type="Proteomes" id="UP000199459">
    <property type="component" value="Unassembled WGS sequence"/>
</dbReference>
<dbReference type="EC" id="3.2.1.141" evidence="4 13"/>
<feature type="binding site" evidence="16">
    <location>
        <begin position="267"/>
        <end position="272"/>
    </location>
    <ligand>
        <name>substrate</name>
    </ligand>
</feature>
<evidence type="ECO:0000256" key="5">
    <source>
        <dbReference type="ARBA" id="ARBA00015938"/>
    </source>
</evidence>
<evidence type="ECO:0000256" key="4">
    <source>
        <dbReference type="ARBA" id="ARBA00012268"/>
    </source>
</evidence>
<dbReference type="GO" id="GO:0033942">
    <property type="term" value="F:4-alpha-D-(1-&gt;4)-alpha-D-glucanotrehalose trehalohydrolase activity"/>
    <property type="evidence" value="ECO:0007669"/>
    <property type="project" value="UniProtKB-EC"/>
</dbReference>
<dbReference type="Pfam" id="PF11941">
    <property type="entry name" value="DUF3459"/>
    <property type="match status" value="1"/>
</dbReference>
<evidence type="ECO:0000256" key="8">
    <source>
        <dbReference type="ARBA" id="ARBA00023277"/>
    </source>
</evidence>
<dbReference type="Pfam" id="PF00128">
    <property type="entry name" value="Alpha-amylase"/>
    <property type="match status" value="1"/>
</dbReference>
<feature type="active site" description="Proton donor" evidence="15">
    <location>
        <position position="305"/>
    </location>
</feature>
<dbReference type="InterPro" id="IPR004193">
    <property type="entry name" value="Glyco_hydro_13_N"/>
</dbReference>
<evidence type="ECO:0000256" key="15">
    <source>
        <dbReference type="PIRSR" id="PIRSR006337-1"/>
    </source>
</evidence>
<evidence type="ECO:0000256" key="2">
    <source>
        <dbReference type="ARBA" id="ARBA00005199"/>
    </source>
</evidence>
<dbReference type="Pfam" id="PF02922">
    <property type="entry name" value="CBM_48"/>
    <property type="match status" value="1"/>
</dbReference>
<dbReference type="InterPro" id="IPR012768">
    <property type="entry name" value="Trehalose_TreZ"/>
</dbReference>
<feature type="binding site" evidence="16">
    <location>
        <begin position="402"/>
        <end position="407"/>
    </location>
    <ligand>
        <name>substrate</name>
    </ligand>
</feature>
<comment type="pathway">
    <text evidence="2 14">Glycan biosynthesis; trehalose biosynthesis.</text>
</comment>
<evidence type="ECO:0000313" key="19">
    <source>
        <dbReference type="EMBL" id="SEN62178.1"/>
    </source>
</evidence>
<evidence type="ECO:0000256" key="10">
    <source>
        <dbReference type="ARBA" id="ARBA00032057"/>
    </source>
</evidence>
<dbReference type="InterPro" id="IPR006047">
    <property type="entry name" value="GH13_cat_dom"/>
</dbReference>
<evidence type="ECO:0000259" key="18">
    <source>
        <dbReference type="SMART" id="SM00642"/>
    </source>
</evidence>
<accession>A0A1H8I2T8</accession>
<feature type="binding site" evidence="16">
    <location>
        <begin position="331"/>
        <end position="335"/>
    </location>
    <ligand>
        <name>substrate</name>
    </ligand>
</feature>
<feature type="domain" description="Glycosyl hydrolase family 13 catalytic" evidence="18">
    <location>
        <begin position="122"/>
        <end position="469"/>
    </location>
</feature>
<dbReference type="RefSeq" id="WP_245738954.1">
    <property type="nucleotide sequence ID" value="NZ_FOCP01000028.1"/>
</dbReference>
<dbReference type="InterPro" id="IPR014756">
    <property type="entry name" value="Ig_E-set"/>
</dbReference>
<dbReference type="UniPathway" id="UPA00299"/>
<dbReference type="SUPFAM" id="SSF81296">
    <property type="entry name" value="E set domains"/>
    <property type="match status" value="1"/>
</dbReference>
<evidence type="ECO:0000256" key="7">
    <source>
        <dbReference type="ARBA" id="ARBA00022801"/>
    </source>
</evidence>
<reference evidence="19 20" key="1">
    <citation type="submission" date="2016-10" db="EMBL/GenBank/DDBJ databases">
        <authorList>
            <person name="de Groot N.N."/>
        </authorList>
    </citation>
    <scope>NUCLEOTIDE SEQUENCE [LARGE SCALE GENOMIC DNA]</scope>
    <source>
        <strain evidence="19 20">Nm22</strain>
    </source>
</reference>
<evidence type="ECO:0000256" key="6">
    <source>
        <dbReference type="ARBA" id="ARBA00022490"/>
    </source>
</evidence>
<feature type="site" description="Transition state stabilizer" evidence="17">
    <location>
        <position position="403"/>
    </location>
</feature>
<evidence type="ECO:0000313" key="20">
    <source>
        <dbReference type="Proteomes" id="UP000199459"/>
    </source>
</evidence>
<dbReference type="SUPFAM" id="SSF51445">
    <property type="entry name" value="(Trans)glycosidases"/>
    <property type="match status" value="1"/>
</dbReference>
<evidence type="ECO:0000256" key="12">
    <source>
        <dbReference type="ARBA" id="ARBA00034013"/>
    </source>
</evidence>
<dbReference type="PANTHER" id="PTHR43651">
    <property type="entry name" value="1,4-ALPHA-GLUCAN-BRANCHING ENZYME"/>
    <property type="match status" value="1"/>
</dbReference>
<dbReference type="InterPro" id="IPR022567">
    <property type="entry name" value="DUF3459"/>
</dbReference>
<evidence type="ECO:0000256" key="14">
    <source>
        <dbReference type="PIRNR" id="PIRNR006337"/>
    </source>
</evidence>
<organism evidence="19 20">
    <name type="scientific">Nitrosomonas marina</name>
    <dbReference type="NCBI Taxonomy" id="917"/>
    <lineage>
        <taxon>Bacteria</taxon>
        <taxon>Pseudomonadati</taxon>
        <taxon>Pseudomonadota</taxon>
        <taxon>Betaproteobacteria</taxon>
        <taxon>Nitrosomonadales</taxon>
        <taxon>Nitrosomonadaceae</taxon>
        <taxon>Nitrosomonas</taxon>
    </lineage>
</organism>
<evidence type="ECO:0000256" key="9">
    <source>
        <dbReference type="ARBA" id="ARBA00023295"/>
    </source>
</evidence>
<dbReference type="GO" id="GO:0005737">
    <property type="term" value="C:cytoplasm"/>
    <property type="evidence" value="ECO:0007669"/>
    <property type="project" value="UniProtKB-SubCell"/>
</dbReference>
<dbReference type="PANTHER" id="PTHR43651:SF11">
    <property type="entry name" value="MALTO-OLIGOSYLTREHALOSE TREHALOHYDROLASE"/>
    <property type="match status" value="1"/>
</dbReference>
<sequence length="616" mass="69688">MSDNTSYQMPFGAELQTCGKVRFRLWAPEANTVDVCLYDGFKEEKLPMAAAVDGWYETTTTSARPGTHYRFCIDGDKCVPDPASRFQPEDVHGPSEVIDSSSWRWQDARWMGRPWNEAVIYELHVGSFTPEGNFAGVMEKLDYLRDLGVTAIELMPVADFPGKHNWGYDGTYLFAPDSRYGRPEDLKALIDAAHARNLMVFLDVVYNHFGPEGNYLHLYAPQFFTEKHRTPWGAAINFDDEHSHWVRQFFIHNALYWLKEYHIDGLRLDAVHAILDDSQPDILTELAQRVQTAFPNERHIHLILENDHNAAHYLEHGAVHKPCAYTAQWNDDIHHALHVLLTGESDGYYLDYAQNPISHLGRCLAEGFAYQGDCSPYRNGELRGEPSRHLPPTAFVSFLQNHDQVGNRAFGERIQTLASLQQIHAAAAILLLAPSPPLLFMGEEWGSRQPFPFFCDFGPELADAVVNGRREEFARFPEFSNPDARARIPNPMEESTFQQAVLNWLDCDRPEHASWLTLYRELLALRHRYIVPCLSGLIQQSAAFGLLGGHGLRVSWVLADNTQLSLMANLGDDVLSGCSFSPWKLLYATHSTSSDLNGVDVLPPWSVIWYLSKGAA</sequence>
<evidence type="ECO:0000256" key="13">
    <source>
        <dbReference type="NCBIfam" id="TIGR02402"/>
    </source>
</evidence>
<name>A0A1H8I2T8_9PROT</name>
<dbReference type="InterPro" id="IPR013783">
    <property type="entry name" value="Ig-like_fold"/>
</dbReference>
<dbReference type="InterPro" id="IPR044901">
    <property type="entry name" value="Trehalose_TreZ_E-set_sf"/>
</dbReference>
<dbReference type="AlphaFoldDB" id="A0A1H8I2T8"/>
<dbReference type="CDD" id="cd02853">
    <property type="entry name" value="E_set_MTHase_like_N"/>
    <property type="match status" value="1"/>
</dbReference>
<comment type="subcellular location">
    <subcellularLocation>
        <location evidence="1 15">Cytoplasm</location>
    </subcellularLocation>
</comment>
<protein>
    <recommendedName>
        <fullName evidence="5 13">Malto-oligosyltrehalose trehalohydrolase</fullName>
        <shortName evidence="14">MTHase</shortName>
        <ecNumber evidence="4 13">3.2.1.141</ecNumber>
    </recommendedName>
    <alternativeName>
        <fullName evidence="11 14">4-alpha-D-((1-&gt;4)-alpha-D-glucano)trehalose trehalohydrolase</fullName>
    </alternativeName>
    <alternativeName>
        <fullName evidence="10 14">Maltooligosyl trehalose trehalohydrolase</fullName>
    </alternativeName>
</protein>
<keyword evidence="6" id="KW-0963">Cytoplasm</keyword>
<dbReference type="Gene3D" id="3.20.20.80">
    <property type="entry name" value="Glycosidases"/>
    <property type="match status" value="1"/>
</dbReference>
<keyword evidence="7 14" id="KW-0378">Hydrolase</keyword>
<evidence type="ECO:0000256" key="17">
    <source>
        <dbReference type="PIRSR" id="PIRSR006337-3"/>
    </source>
</evidence>
<dbReference type="GO" id="GO:0005992">
    <property type="term" value="P:trehalose biosynthetic process"/>
    <property type="evidence" value="ECO:0007669"/>
    <property type="project" value="UniProtKB-UniRule"/>
</dbReference>
<dbReference type="EMBL" id="FOCP01000028">
    <property type="protein sequence ID" value="SEN62178.1"/>
    <property type="molecule type" value="Genomic_DNA"/>
</dbReference>
<comment type="catalytic activity">
    <reaction evidence="12 14">
        <text>hydrolysis of (1-&gt;4)-alpha-D-glucosidic linkage in 4-alpha-D-[(1-&gt;4)-alpha-D-glucanosyl]n trehalose to yield trehalose and (1-&gt;4)-alpha-D-glucan.</text>
        <dbReference type="EC" id="3.2.1.141"/>
    </reaction>
</comment>
<dbReference type="SMART" id="SM00642">
    <property type="entry name" value="Aamy"/>
    <property type="match status" value="1"/>
</dbReference>
<keyword evidence="9 14" id="KW-0326">Glycosidase</keyword>
<evidence type="ECO:0000256" key="3">
    <source>
        <dbReference type="ARBA" id="ARBA00008061"/>
    </source>
</evidence>
<evidence type="ECO:0000256" key="1">
    <source>
        <dbReference type="ARBA" id="ARBA00004496"/>
    </source>
</evidence>
<comment type="similarity">
    <text evidence="3 14">Belongs to the glycosyl hydrolase 13 family.</text>
</comment>
<proteinExistence type="inferred from homology"/>
<dbReference type="CDD" id="cd11325">
    <property type="entry name" value="AmyAc_GTHase"/>
    <property type="match status" value="1"/>
</dbReference>